<accession>A0A450TGK9</accession>
<feature type="transmembrane region" description="Helical" evidence="11">
    <location>
        <begin position="116"/>
        <end position="135"/>
    </location>
</feature>
<feature type="transmembrane region" description="Helical" evidence="11">
    <location>
        <begin position="92"/>
        <end position="110"/>
    </location>
</feature>
<dbReference type="PANTHER" id="PTHR30561:SF9">
    <property type="entry name" value="4-AMINO-4-DEOXY-L-ARABINOSE-PHOSPHOUNDECAPRENOL FLIPPASE SUBUNIT ARNF-RELATED"/>
    <property type="match status" value="1"/>
</dbReference>
<evidence type="ECO:0000256" key="3">
    <source>
        <dbReference type="ARBA" id="ARBA00022516"/>
    </source>
</evidence>
<evidence type="ECO:0000256" key="7">
    <source>
        <dbReference type="ARBA" id="ARBA00022985"/>
    </source>
</evidence>
<reference evidence="13" key="1">
    <citation type="submission" date="2019-02" db="EMBL/GenBank/DDBJ databases">
        <authorList>
            <person name="Gruber-Vodicka R. H."/>
            <person name="Seah K. B. B."/>
        </authorList>
    </citation>
    <scope>NUCLEOTIDE SEQUENCE</scope>
    <source>
        <strain evidence="13">BECK_BZ131</strain>
    </source>
</reference>
<keyword evidence="3" id="KW-0444">Lipid biosynthesis</keyword>
<dbReference type="GO" id="GO:0022857">
    <property type="term" value="F:transmembrane transporter activity"/>
    <property type="evidence" value="ECO:0007669"/>
    <property type="project" value="InterPro"/>
</dbReference>
<name>A0A450TGK9_9GAMM</name>
<dbReference type="GO" id="GO:0009103">
    <property type="term" value="P:lipopolysaccharide biosynthetic process"/>
    <property type="evidence" value="ECO:0007669"/>
    <property type="project" value="UniProtKB-KW"/>
</dbReference>
<dbReference type="InterPro" id="IPR000390">
    <property type="entry name" value="Small_drug/metabolite_transptr"/>
</dbReference>
<feature type="transmembrane region" description="Helical" evidence="11">
    <location>
        <begin position="147"/>
        <end position="165"/>
    </location>
</feature>
<evidence type="ECO:0000256" key="5">
    <source>
        <dbReference type="ARBA" id="ARBA00022556"/>
    </source>
</evidence>
<dbReference type="InterPro" id="IPR037185">
    <property type="entry name" value="EmrE-like"/>
</dbReference>
<evidence type="ECO:0000256" key="9">
    <source>
        <dbReference type="ARBA" id="ARBA00023098"/>
    </source>
</evidence>
<dbReference type="PANTHER" id="PTHR30561">
    <property type="entry name" value="SMR FAMILY PROTON-DEPENDENT DRUG EFFLUX TRANSPORTER SUGE"/>
    <property type="match status" value="1"/>
</dbReference>
<keyword evidence="7" id="KW-0448">Lipopolysaccharide biosynthesis</keyword>
<dbReference type="InterPro" id="IPR000620">
    <property type="entry name" value="EamA_dom"/>
</dbReference>
<evidence type="ECO:0000256" key="11">
    <source>
        <dbReference type="SAM" id="Phobius"/>
    </source>
</evidence>
<organism evidence="13">
    <name type="scientific">Candidatus Kentrum sp. FW</name>
    <dbReference type="NCBI Taxonomy" id="2126338"/>
    <lineage>
        <taxon>Bacteria</taxon>
        <taxon>Pseudomonadati</taxon>
        <taxon>Pseudomonadota</taxon>
        <taxon>Gammaproteobacteria</taxon>
        <taxon>Candidatus Kentrum</taxon>
    </lineage>
</organism>
<sequence>MWLVYSIAGSVVFGYGVFLIKMGMLRGGSEQHILLGLYLAGTVGFMALGLKAGSFQLSPPIALVALFIGAGSIVGNIYFVKALQHGPLGLTVPLTDLNIVCIVVLSVILYDESLEARKWLAIGIIIIATAAIHFYRGEHDTVGSRRWYGFVGIAIIMLVFRNGGLKVAEEAALDPVSILLLAYILGIAWFVMRIRREKAPVSRAEKNIGIRYGLMVGVASSGGLILYSKGLAGGPAAIVVPVFSTYTSITILFSLLFLKERLTGIQLAAVSGIIGGVALLHV</sequence>
<keyword evidence="2" id="KW-1003">Cell membrane</keyword>
<feature type="transmembrane region" description="Helical" evidence="11">
    <location>
        <begin position="212"/>
        <end position="230"/>
    </location>
</feature>
<evidence type="ECO:0000256" key="1">
    <source>
        <dbReference type="ARBA" id="ARBA00004651"/>
    </source>
</evidence>
<feature type="transmembrane region" description="Helical" evidence="11">
    <location>
        <begin position="171"/>
        <end position="191"/>
    </location>
</feature>
<dbReference type="EMBL" id="CAADFE010000009">
    <property type="protein sequence ID" value="VFJ66312.1"/>
    <property type="molecule type" value="Genomic_DNA"/>
</dbReference>
<dbReference type="Pfam" id="PF00892">
    <property type="entry name" value="EamA"/>
    <property type="match status" value="2"/>
</dbReference>
<evidence type="ECO:0000259" key="12">
    <source>
        <dbReference type="Pfam" id="PF00892"/>
    </source>
</evidence>
<evidence type="ECO:0000256" key="2">
    <source>
        <dbReference type="ARBA" id="ARBA00022475"/>
    </source>
</evidence>
<evidence type="ECO:0000256" key="10">
    <source>
        <dbReference type="ARBA" id="ARBA00023136"/>
    </source>
</evidence>
<gene>
    <name evidence="13" type="ORF">BECKFW1821C_GA0114237_100929</name>
</gene>
<evidence type="ECO:0000313" key="13">
    <source>
        <dbReference type="EMBL" id="VFJ66312.1"/>
    </source>
</evidence>
<feature type="transmembrane region" description="Helical" evidence="11">
    <location>
        <begin position="35"/>
        <end position="55"/>
    </location>
</feature>
<evidence type="ECO:0000256" key="8">
    <source>
        <dbReference type="ARBA" id="ARBA00022989"/>
    </source>
</evidence>
<comment type="subcellular location">
    <subcellularLocation>
        <location evidence="1">Cell membrane</location>
        <topology evidence="1">Multi-pass membrane protein</topology>
    </subcellularLocation>
</comment>
<proteinExistence type="predicted"/>
<keyword evidence="6 11" id="KW-0812">Transmembrane</keyword>
<feature type="domain" description="EamA" evidence="12">
    <location>
        <begin position="2"/>
        <end position="132"/>
    </location>
</feature>
<keyword evidence="9" id="KW-0443">Lipid metabolism</keyword>
<feature type="domain" description="EamA" evidence="12">
    <location>
        <begin position="173"/>
        <end position="280"/>
    </location>
</feature>
<dbReference type="AlphaFoldDB" id="A0A450TGK9"/>
<evidence type="ECO:0000256" key="6">
    <source>
        <dbReference type="ARBA" id="ARBA00022692"/>
    </source>
</evidence>
<dbReference type="SUPFAM" id="SSF103481">
    <property type="entry name" value="Multidrug resistance efflux transporter EmrE"/>
    <property type="match status" value="2"/>
</dbReference>
<dbReference type="Gene3D" id="1.10.3730.20">
    <property type="match status" value="2"/>
</dbReference>
<keyword evidence="5" id="KW-0441">Lipid A biosynthesis</keyword>
<evidence type="ECO:0000256" key="4">
    <source>
        <dbReference type="ARBA" id="ARBA00022519"/>
    </source>
</evidence>
<protein>
    <submittedName>
        <fullName evidence="13">EamA-like transporter family protein</fullName>
    </submittedName>
</protein>
<dbReference type="GO" id="GO:0005886">
    <property type="term" value="C:plasma membrane"/>
    <property type="evidence" value="ECO:0007669"/>
    <property type="project" value="UniProtKB-SubCell"/>
</dbReference>
<feature type="transmembrane region" description="Helical" evidence="11">
    <location>
        <begin position="6"/>
        <end position="23"/>
    </location>
</feature>
<keyword evidence="8 11" id="KW-1133">Transmembrane helix</keyword>
<keyword evidence="10 11" id="KW-0472">Membrane</keyword>
<feature type="transmembrane region" description="Helical" evidence="11">
    <location>
        <begin position="236"/>
        <end position="258"/>
    </location>
</feature>
<keyword evidence="4" id="KW-0997">Cell inner membrane</keyword>
<feature type="transmembrane region" description="Helical" evidence="11">
    <location>
        <begin position="61"/>
        <end position="80"/>
    </location>
</feature>
<dbReference type="GO" id="GO:0009245">
    <property type="term" value="P:lipid A biosynthetic process"/>
    <property type="evidence" value="ECO:0007669"/>
    <property type="project" value="UniProtKB-KW"/>
</dbReference>